<dbReference type="PANTHER" id="PTHR43792">
    <property type="entry name" value="GNAT FAMILY, PUTATIVE (AFU_ORTHOLOGUE AFUA_3G00765)-RELATED-RELATED"/>
    <property type="match status" value="1"/>
</dbReference>
<organism evidence="5 6">
    <name type="scientific">Bifidobacterium hapali</name>
    <dbReference type="NCBI Taxonomy" id="1630172"/>
    <lineage>
        <taxon>Bacteria</taxon>
        <taxon>Bacillati</taxon>
        <taxon>Actinomycetota</taxon>
        <taxon>Actinomycetes</taxon>
        <taxon>Bifidobacteriales</taxon>
        <taxon>Bifidobacteriaceae</taxon>
        <taxon>Bifidobacterium</taxon>
    </lineage>
</organism>
<name>A0A261FWU2_9BIFI</name>
<evidence type="ECO:0000256" key="1">
    <source>
        <dbReference type="ARBA" id="ARBA00022679"/>
    </source>
</evidence>
<evidence type="ECO:0000259" key="4">
    <source>
        <dbReference type="PROSITE" id="PS51186"/>
    </source>
</evidence>
<feature type="domain" description="N-acetyltransferase" evidence="4">
    <location>
        <begin position="47"/>
        <end position="208"/>
    </location>
</feature>
<keyword evidence="1 5" id="KW-0808">Transferase</keyword>
<evidence type="ECO:0000313" key="5">
    <source>
        <dbReference type="EMBL" id="OZG63588.1"/>
    </source>
</evidence>
<keyword evidence="6" id="KW-1185">Reference proteome</keyword>
<dbReference type="InterPro" id="IPR051531">
    <property type="entry name" value="N-acetyltransferase"/>
</dbReference>
<accession>A0A261FWU2</accession>
<dbReference type="EMBL" id="MWWY01000035">
    <property type="protein sequence ID" value="OZG63588.1"/>
    <property type="molecule type" value="Genomic_DNA"/>
</dbReference>
<dbReference type="Gene3D" id="3.40.630.30">
    <property type="match status" value="1"/>
</dbReference>
<dbReference type="PROSITE" id="PS51186">
    <property type="entry name" value="GNAT"/>
    <property type="match status" value="1"/>
</dbReference>
<dbReference type="InterPro" id="IPR016181">
    <property type="entry name" value="Acyl_CoA_acyltransferase"/>
</dbReference>
<dbReference type="SUPFAM" id="SSF55729">
    <property type="entry name" value="Acyl-CoA N-acyltransferases (Nat)"/>
    <property type="match status" value="1"/>
</dbReference>
<dbReference type="InterPro" id="IPR000182">
    <property type="entry name" value="GNAT_dom"/>
</dbReference>
<sequence>MGIMSVFQSLRAAFHHPADAPAIRMPDELPTAAFRAQHPTLPANLPISLRPLTLDDEDEWNDVRWRNRDWLAPWDSDDPLHGSPLTFNAWITRQRRSEERGTGALFGIIHRGRIVGQISVGAISYGSMRTGIVGYWVSQQFAGHGFAPLALAILADWALADSTGPQLHRLEIAILPENHRSRRVVEKIGAHDEGLRLRYMFVNEQWRDHETYSLLADDVGNGFTVRLMFGC</sequence>
<dbReference type="GO" id="GO:0008999">
    <property type="term" value="F:protein-N-terminal-alanine acetyltransferase activity"/>
    <property type="evidence" value="ECO:0007669"/>
    <property type="project" value="TreeGrafter"/>
</dbReference>
<keyword evidence="2" id="KW-0012">Acyltransferase</keyword>
<dbReference type="GO" id="GO:0005737">
    <property type="term" value="C:cytoplasm"/>
    <property type="evidence" value="ECO:0007669"/>
    <property type="project" value="TreeGrafter"/>
</dbReference>
<comment type="caution">
    <text evidence="5">The sequence shown here is derived from an EMBL/GenBank/DDBJ whole genome shotgun (WGS) entry which is preliminary data.</text>
</comment>
<evidence type="ECO:0000256" key="2">
    <source>
        <dbReference type="ARBA" id="ARBA00023315"/>
    </source>
</evidence>
<evidence type="ECO:0000313" key="6">
    <source>
        <dbReference type="Proteomes" id="UP000216074"/>
    </source>
</evidence>
<gene>
    <name evidence="5" type="ORF">BHAP_1775</name>
</gene>
<reference evidence="5 6" key="1">
    <citation type="journal article" date="2017" name="BMC Genomics">
        <title>Comparative genomic and phylogenomic analyses of the Bifidobacteriaceae family.</title>
        <authorList>
            <person name="Lugli G.A."/>
            <person name="Milani C."/>
            <person name="Turroni F."/>
            <person name="Duranti S."/>
            <person name="Mancabelli L."/>
            <person name="Mangifesta M."/>
            <person name="Ferrario C."/>
            <person name="Modesto M."/>
            <person name="Mattarelli P."/>
            <person name="Jiri K."/>
            <person name="van Sinderen D."/>
            <person name="Ventura M."/>
        </authorList>
    </citation>
    <scope>NUCLEOTIDE SEQUENCE [LARGE SCALE GENOMIC DNA]</scope>
    <source>
        <strain evidence="5 6">DSM 100202</strain>
    </source>
</reference>
<dbReference type="AlphaFoldDB" id="A0A261FWU2"/>
<dbReference type="Proteomes" id="UP000216074">
    <property type="component" value="Unassembled WGS sequence"/>
</dbReference>
<dbReference type="PANTHER" id="PTHR43792:SF8">
    <property type="entry name" value="[RIBOSOMAL PROTEIN US5]-ALANINE N-ACETYLTRANSFERASE"/>
    <property type="match status" value="1"/>
</dbReference>
<protein>
    <submittedName>
        <fullName evidence="5">Acetyltransferase</fullName>
    </submittedName>
</protein>
<evidence type="ECO:0000256" key="3">
    <source>
        <dbReference type="ARBA" id="ARBA00038502"/>
    </source>
</evidence>
<proteinExistence type="inferred from homology"/>
<comment type="similarity">
    <text evidence="3">Belongs to the acetyltransferase family. RimJ subfamily.</text>
</comment>
<dbReference type="Pfam" id="PF13302">
    <property type="entry name" value="Acetyltransf_3"/>
    <property type="match status" value="1"/>
</dbReference>